<dbReference type="Proteomes" id="UP000006320">
    <property type="component" value="Unassembled WGS sequence"/>
</dbReference>
<evidence type="ECO:0000313" key="1">
    <source>
        <dbReference type="EMBL" id="GAC11096.1"/>
    </source>
</evidence>
<sequence length="49" mass="5905">MHNSDGINFLGKKHRPGTLLNWQTFQETLHILIVEHVLNENRWFLLQKH</sequence>
<organism evidence="1 2">
    <name type="scientific">Paraglaciecola chathamensis S18K6</name>
    <dbReference type="NCBI Taxonomy" id="1127672"/>
    <lineage>
        <taxon>Bacteria</taxon>
        <taxon>Pseudomonadati</taxon>
        <taxon>Pseudomonadota</taxon>
        <taxon>Gammaproteobacteria</taxon>
        <taxon>Alteromonadales</taxon>
        <taxon>Alteromonadaceae</taxon>
        <taxon>Paraglaciecola</taxon>
    </lineage>
</organism>
<proteinExistence type="predicted"/>
<accession>A0AAV3V2D8</accession>
<name>A0AAV3V2D8_9ALTE</name>
<reference evidence="1 2" key="1">
    <citation type="journal article" date="2017" name="Antonie Van Leeuwenhoek">
        <title>Rhizobium rhizosphaerae sp. nov., a novel species isolated from rice rhizosphere.</title>
        <authorList>
            <person name="Zhao J.J."/>
            <person name="Zhang J."/>
            <person name="Zhang R.J."/>
            <person name="Zhang C.W."/>
            <person name="Yin H.Q."/>
            <person name="Zhang X.X."/>
        </authorList>
    </citation>
    <scope>NUCLEOTIDE SEQUENCE [LARGE SCALE GENOMIC DNA]</scope>
    <source>
        <strain evidence="1 2">S18K6</strain>
    </source>
</reference>
<evidence type="ECO:0000313" key="2">
    <source>
        <dbReference type="Proteomes" id="UP000006320"/>
    </source>
</evidence>
<evidence type="ECO:0008006" key="3">
    <source>
        <dbReference type="Google" id="ProtNLM"/>
    </source>
</evidence>
<gene>
    <name evidence="1" type="ORF">GCHA_3155</name>
</gene>
<comment type="caution">
    <text evidence="1">The sequence shown here is derived from an EMBL/GenBank/DDBJ whole genome shotgun (WGS) entry which is preliminary data.</text>
</comment>
<protein>
    <recommendedName>
        <fullName evidence="3">Transposase</fullName>
    </recommendedName>
</protein>
<dbReference type="AlphaFoldDB" id="A0AAV3V2D8"/>
<dbReference type="EMBL" id="BAEM01000040">
    <property type="protein sequence ID" value="GAC11096.1"/>
    <property type="molecule type" value="Genomic_DNA"/>
</dbReference>